<keyword evidence="4 10" id="KW-0547">Nucleotide-binding</keyword>
<dbReference type="CDD" id="cd07769">
    <property type="entry name" value="ASKHA_NBD_FGGY_GK"/>
    <property type="match status" value="1"/>
</dbReference>
<keyword evidence="5 10" id="KW-0418">Kinase</keyword>
<dbReference type="NCBIfam" id="NF000756">
    <property type="entry name" value="PRK00047.1"/>
    <property type="match status" value="1"/>
</dbReference>
<evidence type="ECO:0000259" key="13">
    <source>
        <dbReference type="Pfam" id="PF02782"/>
    </source>
</evidence>
<evidence type="ECO:0000313" key="14">
    <source>
        <dbReference type="EMBL" id="AIG75921.1"/>
    </source>
</evidence>
<protein>
    <recommendedName>
        <fullName evidence="10">Glycerol kinase</fullName>
        <ecNumber evidence="10">2.7.1.30</ecNumber>
    </recommendedName>
    <alternativeName>
        <fullName evidence="10">ATP:glycerol 3-phosphotransferase</fullName>
    </alternativeName>
    <alternativeName>
        <fullName evidence="10">Glycerokinase</fullName>
        <shortName evidence="10">GK</shortName>
    </alternativeName>
</protein>
<evidence type="ECO:0000259" key="12">
    <source>
        <dbReference type="Pfam" id="PF00370"/>
    </source>
</evidence>
<evidence type="ECO:0000256" key="1">
    <source>
        <dbReference type="ARBA" id="ARBA00005190"/>
    </source>
</evidence>
<feature type="binding site" evidence="10">
    <location>
        <position position="412"/>
    </location>
    <ligand>
        <name>ATP</name>
        <dbReference type="ChEBI" id="CHEBI:30616"/>
    </ligand>
</feature>
<keyword evidence="15" id="KW-1185">Reference proteome</keyword>
<dbReference type="UniPathway" id="UPA00618">
    <property type="reaction ID" value="UER00672"/>
</dbReference>
<dbReference type="KEGG" id="aja:AJAP_15225"/>
<dbReference type="GO" id="GO:0005829">
    <property type="term" value="C:cytosol"/>
    <property type="evidence" value="ECO:0007669"/>
    <property type="project" value="TreeGrafter"/>
</dbReference>
<feature type="binding site" evidence="10">
    <location>
        <position position="311"/>
    </location>
    <ligand>
        <name>ATP</name>
        <dbReference type="ChEBI" id="CHEBI:30616"/>
    </ligand>
</feature>
<dbReference type="AlphaFoldDB" id="A0A075UTY9"/>
<dbReference type="InterPro" id="IPR043129">
    <property type="entry name" value="ATPase_NBD"/>
</dbReference>
<proteinExistence type="inferred from homology"/>
<feature type="binding site" evidence="10">
    <location>
        <position position="267"/>
    </location>
    <ligand>
        <name>ADP</name>
        <dbReference type="ChEBI" id="CHEBI:456216"/>
    </ligand>
</feature>
<feature type="binding site" evidence="10">
    <location>
        <position position="83"/>
    </location>
    <ligand>
        <name>glycerol</name>
        <dbReference type="ChEBI" id="CHEBI:17754"/>
    </ligand>
</feature>
<keyword evidence="6 10" id="KW-0319">Glycerol metabolism</keyword>
<feature type="binding site" evidence="10">
    <location>
        <position position="412"/>
    </location>
    <ligand>
        <name>ADP</name>
        <dbReference type="ChEBI" id="CHEBI:456216"/>
    </ligand>
</feature>
<evidence type="ECO:0000256" key="3">
    <source>
        <dbReference type="ARBA" id="ARBA00022679"/>
    </source>
</evidence>
<evidence type="ECO:0000256" key="9">
    <source>
        <dbReference type="ARBA" id="ARBA00054633"/>
    </source>
</evidence>
<dbReference type="eggNOG" id="COG0554">
    <property type="taxonomic scope" value="Bacteria"/>
</dbReference>
<dbReference type="STRING" id="208439.AJAP_15225"/>
<feature type="binding site" evidence="10">
    <location>
        <position position="311"/>
    </location>
    <ligand>
        <name>ADP</name>
        <dbReference type="ChEBI" id="CHEBI:456216"/>
    </ligand>
</feature>
<feature type="binding site" evidence="10">
    <location>
        <position position="14"/>
    </location>
    <ligand>
        <name>ATP</name>
        <dbReference type="ChEBI" id="CHEBI:30616"/>
    </ligand>
</feature>
<dbReference type="Gene3D" id="3.30.420.40">
    <property type="match status" value="2"/>
</dbReference>
<gene>
    <name evidence="14" type="primary">glpK1</name>
    <name evidence="10" type="synonym">glpK</name>
    <name evidence="14" type="ORF">AJAP_15225</name>
</gene>
<comment type="function">
    <text evidence="9 10">Key enzyme in the regulation of glycerol uptake and metabolism. Catalyzes the phosphorylation of glycerol to yield sn-glycerol 3-phosphate.</text>
</comment>
<evidence type="ECO:0000256" key="2">
    <source>
        <dbReference type="ARBA" id="ARBA00009156"/>
    </source>
</evidence>
<dbReference type="NCBIfam" id="TIGR01311">
    <property type="entry name" value="glycerol_kin"/>
    <property type="match status" value="1"/>
</dbReference>
<keyword evidence="3 10" id="KW-0808">Transferase</keyword>
<evidence type="ECO:0000256" key="6">
    <source>
        <dbReference type="ARBA" id="ARBA00022798"/>
    </source>
</evidence>
<name>A0A075UTY9_9PSEU</name>
<dbReference type="SUPFAM" id="SSF53067">
    <property type="entry name" value="Actin-like ATPase domain"/>
    <property type="match status" value="2"/>
</dbReference>
<dbReference type="FunFam" id="3.30.420.40:FF:000008">
    <property type="entry name" value="Glycerol kinase"/>
    <property type="match status" value="1"/>
</dbReference>
<dbReference type="HAMAP" id="MF_00186">
    <property type="entry name" value="Glycerol_kin"/>
    <property type="match status" value="1"/>
</dbReference>
<comment type="pathway">
    <text evidence="1 10">Polyol metabolism; glycerol degradation via glycerol kinase pathway; sn-glycerol 3-phosphate from glycerol: step 1/1.</text>
</comment>
<feature type="binding site" evidence="10">
    <location>
        <position position="84"/>
    </location>
    <ligand>
        <name>sn-glycerol 3-phosphate</name>
        <dbReference type="ChEBI" id="CHEBI:57597"/>
    </ligand>
</feature>
<reference evidence="14 15" key="1">
    <citation type="journal article" date="2014" name="J. Biotechnol.">
        <title>Complete genome sequence of the actinobacterium Amycolatopsis japonica MG417-CF17(T) (=DSM 44213T) producing (S,S)-N,N'-ethylenediaminedisuccinic acid.</title>
        <authorList>
            <person name="Stegmann E."/>
            <person name="Albersmeier A."/>
            <person name="Spohn M."/>
            <person name="Gert H."/>
            <person name="Weber T."/>
            <person name="Wohlleben W."/>
            <person name="Kalinowski J."/>
            <person name="Ruckert C."/>
        </authorList>
    </citation>
    <scope>NUCLEOTIDE SEQUENCE [LARGE SCALE GENOMIC DNA]</scope>
    <source>
        <strain evidence="15">MG417-CF17 (DSM 44213)</strain>
    </source>
</reference>
<evidence type="ECO:0000256" key="11">
    <source>
        <dbReference type="RuleBase" id="RU003733"/>
    </source>
</evidence>
<comment type="catalytic activity">
    <reaction evidence="8 10">
        <text>glycerol + ATP = sn-glycerol 3-phosphate + ADP + H(+)</text>
        <dbReference type="Rhea" id="RHEA:21644"/>
        <dbReference type="ChEBI" id="CHEBI:15378"/>
        <dbReference type="ChEBI" id="CHEBI:17754"/>
        <dbReference type="ChEBI" id="CHEBI:30616"/>
        <dbReference type="ChEBI" id="CHEBI:57597"/>
        <dbReference type="ChEBI" id="CHEBI:456216"/>
        <dbReference type="EC" id="2.7.1.30"/>
    </reaction>
</comment>
<feature type="binding site" evidence="10">
    <location>
        <position position="245"/>
    </location>
    <ligand>
        <name>glycerol</name>
        <dbReference type="ChEBI" id="CHEBI:17754"/>
    </ligand>
</feature>
<dbReference type="GO" id="GO:0006072">
    <property type="term" value="P:glycerol-3-phosphate metabolic process"/>
    <property type="evidence" value="ECO:0007669"/>
    <property type="project" value="InterPro"/>
</dbReference>
<dbReference type="GO" id="GO:0004370">
    <property type="term" value="F:glycerol kinase activity"/>
    <property type="evidence" value="ECO:0007669"/>
    <property type="project" value="UniProtKB-UniRule"/>
</dbReference>
<dbReference type="InterPro" id="IPR018483">
    <property type="entry name" value="Carb_kinase_FGGY_CS"/>
</dbReference>
<feature type="binding site" evidence="10">
    <location>
        <position position="267"/>
    </location>
    <ligand>
        <name>ATP</name>
        <dbReference type="ChEBI" id="CHEBI:30616"/>
    </ligand>
</feature>
<keyword evidence="7 10" id="KW-0067">ATP-binding</keyword>
<evidence type="ECO:0000256" key="10">
    <source>
        <dbReference type="HAMAP-Rule" id="MF_00186"/>
    </source>
</evidence>
<evidence type="ECO:0000256" key="4">
    <source>
        <dbReference type="ARBA" id="ARBA00022741"/>
    </source>
</evidence>
<dbReference type="EMBL" id="CP008953">
    <property type="protein sequence ID" value="AIG75921.1"/>
    <property type="molecule type" value="Genomic_DNA"/>
</dbReference>
<feature type="binding site" evidence="10">
    <location>
        <position position="135"/>
    </location>
    <ligand>
        <name>sn-glycerol 3-phosphate</name>
        <dbReference type="ChEBI" id="CHEBI:57597"/>
    </ligand>
</feature>
<dbReference type="GO" id="GO:0005524">
    <property type="term" value="F:ATP binding"/>
    <property type="evidence" value="ECO:0007669"/>
    <property type="project" value="UniProtKB-UniRule"/>
</dbReference>
<dbReference type="HOGENOM" id="CLU_009281_2_2_11"/>
<dbReference type="Pfam" id="PF00370">
    <property type="entry name" value="FGGY_N"/>
    <property type="match status" value="1"/>
</dbReference>
<dbReference type="Proteomes" id="UP000028492">
    <property type="component" value="Chromosome"/>
</dbReference>
<dbReference type="InterPro" id="IPR005999">
    <property type="entry name" value="Glycerol_kin"/>
</dbReference>
<evidence type="ECO:0000256" key="7">
    <source>
        <dbReference type="ARBA" id="ARBA00022840"/>
    </source>
</evidence>
<dbReference type="RefSeq" id="WP_038511939.1">
    <property type="nucleotide sequence ID" value="NZ_CP008953.1"/>
</dbReference>
<evidence type="ECO:0000256" key="5">
    <source>
        <dbReference type="ARBA" id="ARBA00022777"/>
    </source>
</evidence>
<dbReference type="EC" id="2.7.1.30" evidence="10"/>
<comment type="activity regulation">
    <text evidence="10">Inhibited by fructose 1,6-bisphosphate (FBP).</text>
</comment>
<comment type="caution">
    <text evidence="10">Lacks conserved residue(s) required for the propagation of feature annotation.</text>
</comment>
<feature type="domain" description="Carbohydrate kinase FGGY C-terminal" evidence="13">
    <location>
        <begin position="261"/>
        <end position="450"/>
    </location>
</feature>
<accession>A0A075UTY9</accession>
<feature type="binding site" evidence="10">
    <location>
        <position position="84"/>
    </location>
    <ligand>
        <name>glycerol</name>
        <dbReference type="ChEBI" id="CHEBI:17754"/>
    </ligand>
</feature>
<sequence length="650" mass="71035">MVQRYVMSIDQGTTSTRCILFDARGRLVSVAQREHQQHFPRPGWVEHDATEIWRNVGRIVPQALADAGIDAGQVVGLGIANQRETTVLWDRHTGNPVGRAIVWQDTRTDAMLEHLAREPGADRVRRLCGLPLATYFSAPRIRWMLERTPGLRERAERGDVLFGTVESWLIWNLTGGPEGGVHVTDVTNASRTMLMNLRTLSWDDELLEFFDVPRAMLPEIRPSTEVYGTTSRVVPGIRIAAALGDQQAALFGQTCFAPGEAKCTYGTGSFLLLNTGPTPVLSAHGMLTTVGFKIGDEPAVYALEGSIAVTGSLVQWFRDGLELIGSAPEIETLARTVEDNGGCYIVPAFSGLFAPHWHSEARGVIAGLTSYITKGHLARAVLEATGWQTREVVDAMNADSGLALSTLKVDGGMTADNLLMQFVADVLDVPVVRPMVAETVSLGAAYAAGLSVGYWPDLEGLRRNWHRAGQWLPTMDPARRDSEYSHWRQAVELTFGWMRPGPTAAPPGSDLVEVVLADHRRIEQLFRDLRNDEADRPALIAELSASLVAHATATERIVRPDATESGLADELLAVLESADSEKALAALENSVDAHIRAEERGLLNELRRTLSTSDRTGLGRAFVAERQRQLDLGCGSAAHVREQGSRLRLS</sequence>
<feature type="binding site" evidence="10">
    <location>
        <position position="13"/>
    </location>
    <ligand>
        <name>ADP</name>
        <dbReference type="ChEBI" id="CHEBI:456216"/>
    </ligand>
</feature>
<feature type="binding site" evidence="10">
    <location>
        <position position="17"/>
    </location>
    <ligand>
        <name>ADP</name>
        <dbReference type="ChEBI" id="CHEBI:456216"/>
    </ligand>
</feature>
<dbReference type="InterPro" id="IPR018485">
    <property type="entry name" value="FGGY_C"/>
</dbReference>
<dbReference type="PANTHER" id="PTHR10196">
    <property type="entry name" value="SUGAR KINASE"/>
    <property type="match status" value="1"/>
</dbReference>
<feature type="binding site" evidence="10">
    <location>
        <position position="245"/>
    </location>
    <ligand>
        <name>sn-glycerol 3-phosphate</name>
        <dbReference type="ChEBI" id="CHEBI:57597"/>
    </ligand>
</feature>
<dbReference type="Pfam" id="PF02782">
    <property type="entry name" value="FGGY_C"/>
    <property type="match status" value="1"/>
</dbReference>
<dbReference type="PROSITE" id="PS00445">
    <property type="entry name" value="FGGY_KINASES_2"/>
    <property type="match status" value="1"/>
</dbReference>
<feature type="binding site" evidence="10">
    <location>
        <position position="83"/>
    </location>
    <ligand>
        <name>sn-glycerol 3-phosphate</name>
        <dbReference type="ChEBI" id="CHEBI:57597"/>
    </ligand>
</feature>
<comment type="similarity">
    <text evidence="2 10 11">Belongs to the FGGY kinase family.</text>
</comment>
<feature type="binding site" evidence="10">
    <location>
        <position position="15"/>
    </location>
    <ligand>
        <name>ATP</name>
        <dbReference type="ChEBI" id="CHEBI:30616"/>
    </ligand>
</feature>
<feature type="domain" description="Carbohydrate kinase FGGY N-terminal" evidence="12">
    <location>
        <begin position="5"/>
        <end position="252"/>
    </location>
</feature>
<feature type="binding site" evidence="10">
    <location>
        <position position="13"/>
    </location>
    <ligand>
        <name>ATP</name>
        <dbReference type="ChEBI" id="CHEBI:30616"/>
    </ligand>
</feature>
<feature type="binding site" evidence="10">
    <location>
        <position position="315"/>
    </location>
    <ligand>
        <name>ATP</name>
        <dbReference type="ChEBI" id="CHEBI:30616"/>
    </ligand>
</feature>
<dbReference type="InterPro" id="IPR018484">
    <property type="entry name" value="FGGY_N"/>
</dbReference>
<evidence type="ECO:0000256" key="8">
    <source>
        <dbReference type="ARBA" id="ARBA00052101"/>
    </source>
</evidence>
<dbReference type="FunFam" id="3.30.420.40:FF:000007">
    <property type="entry name" value="Glycerol kinase"/>
    <property type="match status" value="1"/>
</dbReference>
<evidence type="ECO:0000313" key="15">
    <source>
        <dbReference type="Proteomes" id="UP000028492"/>
    </source>
</evidence>
<feature type="binding site" evidence="10">
    <location>
        <position position="13"/>
    </location>
    <ligand>
        <name>sn-glycerol 3-phosphate</name>
        <dbReference type="ChEBI" id="CHEBI:57597"/>
    </ligand>
</feature>
<dbReference type="GO" id="GO:0019563">
    <property type="term" value="P:glycerol catabolic process"/>
    <property type="evidence" value="ECO:0007669"/>
    <property type="project" value="UniProtKB-UniRule"/>
</dbReference>
<feature type="binding site" evidence="10">
    <location>
        <position position="246"/>
    </location>
    <ligand>
        <name>glycerol</name>
        <dbReference type="ChEBI" id="CHEBI:17754"/>
    </ligand>
</feature>
<feature type="binding site" evidence="10">
    <location>
        <position position="135"/>
    </location>
    <ligand>
        <name>glycerol</name>
        <dbReference type="ChEBI" id="CHEBI:17754"/>
    </ligand>
</feature>
<dbReference type="PANTHER" id="PTHR10196:SF69">
    <property type="entry name" value="GLYCEROL KINASE"/>
    <property type="match status" value="1"/>
</dbReference>
<organism evidence="14 15">
    <name type="scientific">Amycolatopsis japonica</name>
    <dbReference type="NCBI Taxonomy" id="208439"/>
    <lineage>
        <taxon>Bacteria</taxon>
        <taxon>Bacillati</taxon>
        <taxon>Actinomycetota</taxon>
        <taxon>Actinomycetes</taxon>
        <taxon>Pseudonocardiales</taxon>
        <taxon>Pseudonocardiaceae</taxon>
        <taxon>Amycolatopsis</taxon>
        <taxon>Amycolatopsis japonica group</taxon>
    </lineage>
</organism>